<organism evidence="3 4">
    <name type="scientific">Candidatus Liptonbacteria bacterium GWB1_49_6</name>
    <dbReference type="NCBI Taxonomy" id="1798644"/>
    <lineage>
        <taxon>Bacteria</taxon>
        <taxon>Candidatus Liptoniibacteriota</taxon>
    </lineage>
</organism>
<evidence type="ECO:0000259" key="2">
    <source>
        <dbReference type="PROSITE" id="PS00745"/>
    </source>
</evidence>
<dbReference type="SUPFAM" id="SSF75620">
    <property type="entry name" value="Release factor"/>
    <property type="match status" value="1"/>
</dbReference>
<evidence type="ECO:0000256" key="1">
    <source>
        <dbReference type="ARBA" id="ARBA00010835"/>
    </source>
</evidence>
<proteinExistence type="inferred from homology"/>
<dbReference type="PANTHER" id="PTHR43116:SF3">
    <property type="entry name" value="CLASS I PEPTIDE CHAIN RELEASE FACTOR"/>
    <property type="match status" value="1"/>
</dbReference>
<dbReference type="STRING" id="1798644.A2122_03105"/>
<evidence type="ECO:0000313" key="4">
    <source>
        <dbReference type="Proteomes" id="UP000176648"/>
    </source>
</evidence>
<dbReference type="Gene3D" id="3.30.70.1660">
    <property type="match status" value="1"/>
</dbReference>
<dbReference type="AlphaFoldDB" id="A0A1G2C4Q3"/>
<dbReference type="PROSITE" id="PS00745">
    <property type="entry name" value="RF_PROK_I"/>
    <property type="match status" value="1"/>
</dbReference>
<dbReference type="InterPro" id="IPR045853">
    <property type="entry name" value="Pep_chain_release_fac_I_sf"/>
</dbReference>
<dbReference type="GO" id="GO:0003747">
    <property type="term" value="F:translation release factor activity"/>
    <property type="evidence" value="ECO:0007669"/>
    <property type="project" value="InterPro"/>
</dbReference>
<sequence>MSPFSAKQLRHTSFALVEVLPDLPDVEESKIQIPEQDLKWEFTRSGGPGGQNVNKVETAVRVIHVPTGLTAGSRAERSQNANREKALKILKAKLFDLMERTQTTELSKLRTNVKPEWGSQIRSYVMNPYKLVKDHRTEVETTQVEEVLNGALDIFIESDVELLSKQ</sequence>
<dbReference type="InterPro" id="IPR000352">
    <property type="entry name" value="Pep_chain_release_fac_I"/>
</dbReference>
<gene>
    <name evidence="3" type="ORF">A2122_03105</name>
</gene>
<protein>
    <recommendedName>
        <fullName evidence="2">Prokaryotic-type class I peptide chain release factors domain-containing protein</fullName>
    </recommendedName>
</protein>
<comment type="caution">
    <text evidence="3">The sequence shown here is derived from an EMBL/GenBank/DDBJ whole genome shotgun (WGS) entry which is preliminary data.</text>
</comment>
<accession>A0A1G2C4Q3</accession>
<dbReference type="EMBL" id="MHKU01000033">
    <property type="protein sequence ID" value="OGY96395.1"/>
    <property type="molecule type" value="Genomic_DNA"/>
</dbReference>
<dbReference type="PANTHER" id="PTHR43116">
    <property type="entry name" value="PEPTIDE CHAIN RELEASE FACTOR 2"/>
    <property type="match status" value="1"/>
</dbReference>
<evidence type="ECO:0000313" key="3">
    <source>
        <dbReference type="EMBL" id="OGY96395.1"/>
    </source>
</evidence>
<dbReference type="Proteomes" id="UP000176648">
    <property type="component" value="Unassembled WGS sequence"/>
</dbReference>
<comment type="similarity">
    <text evidence="1">Belongs to the prokaryotic/mitochondrial release factor family.</text>
</comment>
<reference evidence="3 4" key="1">
    <citation type="journal article" date="2016" name="Nat. Commun.">
        <title>Thousands of microbial genomes shed light on interconnected biogeochemical processes in an aquifer system.</title>
        <authorList>
            <person name="Anantharaman K."/>
            <person name="Brown C.T."/>
            <person name="Hug L.A."/>
            <person name="Sharon I."/>
            <person name="Castelle C.J."/>
            <person name="Probst A.J."/>
            <person name="Thomas B.C."/>
            <person name="Singh A."/>
            <person name="Wilkins M.J."/>
            <person name="Karaoz U."/>
            <person name="Brodie E.L."/>
            <person name="Williams K.H."/>
            <person name="Hubbard S.S."/>
            <person name="Banfield J.F."/>
        </authorList>
    </citation>
    <scope>NUCLEOTIDE SEQUENCE [LARGE SCALE GENOMIC DNA]</scope>
</reference>
<feature type="domain" description="Prokaryotic-type class I peptide chain release factors" evidence="2">
    <location>
        <begin position="44"/>
        <end position="60"/>
    </location>
</feature>
<name>A0A1G2C4Q3_9BACT</name>
<dbReference type="Gene3D" id="3.30.160.20">
    <property type="match status" value="1"/>
</dbReference>
<dbReference type="Pfam" id="PF00472">
    <property type="entry name" value="RF-1"/>
    <property type="match status" value="1"/>
</dbReference>